<sequence length="392" mass="43931">MSSPDAPGRSLAMASPQDAVAPSSDAPAKQIRIDIKNKDFTLFMQMPQNIRDLVWDETIEDCAQPGINFFQVYDCTNLEDGTLVDYLRLDKNSKVAMLARLKRTCKDLKEAIDRYYLVASNKGERFTPITVNTHSGETRVLVNVDDIVSFASITEGEFHERAGGFPIKPGNAAFPRAFLGYVTRPPVDIGCRLEDADAPDRPHLLGEWNWIRRVAITYPLACQPTEHVALAGHNVVKIRNRQSRVPCYPCIAWSLSGLRNLEEVFFVVKEVSKPRKKNRPQSIRDSPHALHDVYCLCAQSLFEEVLADPEDLESNDQEGSASSEDEDTDLPQLDQLSIGPVSGATQEENNAHHSLKHFALHFVNCANLRIERLNEAPRPCNVNFKLLSHKAK</sequence>
<name>A0AAN9U210_9PEZI</name>
<accession>A0AAN9U210</accession>
<dbReference type="EMBL" id="JAJSPL020000043">
    <property type="protein sequence ID" value="KAK7734260.1"/>
    <property type="molecule type" value="Genomic_DNA"/>
</dbReference>
<proteinExistence type="predicted"/>
<feature type="region of interest" description="Disordered" evidence="1">
    <location>
        <begin position="312"/>
        <end position="337"/>
    </location>
</feature>
<organism evidence="2 3">
    <name type="scientific">Cytospora paraplurivora</name>
    <dbReference type="NCBI Taxonomy" id="2898453"/>
    <lineage>
        <taxon>Eukaryota</taxon>
        <taxon>Fungi</taxon>
        <taxon>Dikarya</taxon>
        <taxon>Ascomycota</taxon>
        <taxon>Pezizomycotina</taxon>
        <taxon>Sordariomycetes</taxon>
        <taxon>Sordariomycetidae</taxon>
        <taxon>Diaporthales</taxon>
        <taxon>Cytosporaceae</taxon>
        <taxon>Cytospora</taxon>
    </lineage>
</organism>
<reference evidence="2 3" key="1">
    <citation type="journal article" date="2023" name="PLoS ONE">
        <title>Cytospora paraplurivora sp. nov. isolated from orchards with fruit tree decline syndrome in Ontario, Canada.</title>
        <authorList>
            <person name="Ilyukhin E."/>
            <person name="Nguyen H.D.T."/>
            <person name="Castle A.J."/>
            <person name="Ellouze W."/>
        </authorList>
    </citation>
    <scope>NUCLEOTIDE SEQUENCE [LARGE SCALE GENOMIC DNA]</scope>
    <source>
        <strain evidence="2 3">FDS-564</strain>
    </source>
</reference>
<evidence type="ECO:0000313" key="2">
    <source>
        <dbReference type="EMBL" id="KAK7734260.1"/>
    </source>
</evidence>
<comment type="caution">
    <text evidence="2">The sequence shown here is derived from an EMBL/GenBank/DDBJ whole genome shotgun (WGS) entry which is preliminary data.</text>
</comment>
<dbReference type="Proteomes" id="UP001320245">
    <property type="component" value="Unassembled WGS sequence"/>
</dbReference>
<evidence type="ECO:0000256" key="1">
    <source>
        <dbReference type="SAM" id="MobiDB-lite"/>
    </source>
</evidence>
<protein>
    <submittedName>
        <fullName evidence="2">Uncharacterized protein</fullName>
    </submittedName>
</protein>
<evidence type="ECO:0000313" key="3">
    <source>
        <dbReference type="Proteomes" id="UP001320245"/>
    </source>
</evidence>
<feature type="region of interest" description="Disordered" evidence="1">
    <location>
        <begin position="1"/>
        <end position="26"/>
    </location>
</feature>
<gene>
    <name evidence="2" type="ORF">SLS53_007909</name>
</gene>
<dbReference type="AlphaFoldDB" id="A0AAN9U210"/>
<keyword evidence="3" id="KW-1185">Reference proteome</keyword>